<dbReference type="Proteomes" id="UP001440984">
    <property type="component" value="Unassembled WGS sequence"/>
</dbReference>
<protein>
    <recommendedName>
        <fullName evidence="3">Metal-dependent phosphohydrolase</fullName>
    </recommendedName>
</protein>
<dbReference type="InterPro" id="IPR009218">
    <property type="entry name" value="HD_phosphohydro"/>
</dbReference>
<dbReference type="PANTHER" id="PTHR21174">
    <property type="match status" value="1"/>
</dbReference>
<dbReference type="PANTHER" id="PTHR21174:SF0">
    <property type="entry name" value="HD PHOSPHOHYDROLASE FAMILY PROTEIN-RELATED"/>
    <property type="match status" value="1"/>
</dbReference>
<keyword evidence="2" id="KW-1185">Reference proteome</keyword>
<dbReference type="SUPFAM" id="SSF109604">
    <property type="entry name" value="HD-domain/PDEase-like"/>
    <property type="match status" value="1"/>
</dbReference>
<organism evidence="1 2">
    <name type="scientific">Amycolatopsis melonis</name>
    <dbReference type="NCBI Taxonomy" id="3156488"/>
    <lineage>
        <taxon>Bacteria</taxon>
        <taxon>Bacillati</taxon>
        <taxon>Actinomycetota</taxon>
        <taxon>Actinomycetes</taxon>
        <taxon>Pseudonocardiales</taxon>
        <taxon>Pseudonocardiaceae</taxon>
        <taxon>Amycolatopsis</taxon>
    </lineage>
</organism>
<sequence length="207" mass="22878">MEWRDAISTLGGASAAWPRLEARYGEPHRRYHTLAHAAAVVRDSAWLAAGLGATDRAVLAVAAWTHDVVYDAKPGEDERASAQWAREALQEAKVGEAHIERVEALILTTITHDAPPDDLLATALLDADLAILGAPKELYAAYAHGVREEYAKYPDDVWRAGRVAVLERMLSRPLYRSEAARTRWASRAAENLAAELTHWRGGRTDHR</sequence>
<evidence type="ECO:0000313" key="2">
    <source>
        <dbReference type="Proteomes" id="UP001440984"/>
    </source>
</evidence>
<name>A0ABV0L5G7_9PSEU</name>
<comment type="caution">
    <text evidence="1">The sequence shown here is derived from an EMBL/GenBank/DDBJ whole genome shotgun (WGS) entry which is preliminary data.</text>
</comment>
<proteinExistence type="predicted"/>
<accession>A0ABV0L5G7</accession>
<gene>
    <name evidence="1" type="ORF">ABJI51_00590</name>
</gene>
<reference evidence="1 2" key="1">
    <citation type="submission" date="2024-05" db="EMBL/GenBank/DDBJ databases">
        <authorList>
            <person name="Zhao H."/>
            <person name="Xu Y."/>
            <person name="Lin S."/>
            <person name="Spain J.C."/>
            <person name="Zhou N.-Y."/>
        </authorList>
    </citation>
    <scope>NUCLEOTIDE SEQUENCE [LARGE SCALE GENOMIC DNA]</scope>
    <source>
        <strain evidence="1 2">NEAU-NG30</strain>
    </source>
</reference>
<dbReference type="PIRSF" id="PIRSF035170">
    <property type="entry name" value="HD_phosphohydro"/>
    <property type="match status" value="1"/>
</dbReference>
<dbReference type="RefSeq" id="WP_348946837.1">
    <property type="nucleotide sequence ID" value="NZ_JBDZYD010000001.1"/>
</dbReference>
<evidence type="ECO:0000313" key="1">
    <source>
        <dbReference type="EMBL" id="MEQ0557546.1"/>
    </source>
</evidence>
<evidence type="ECO:0008006" key="3">
    <source>
        <dbReference type="Google" id="ProtNLM"/>
    </source>
</evidence>
<dbReference type="EMBL" id="JBDZYD010000001">
    <property type="protein sequence ID" value="MEQ0557546.1"/>
    <property type="molecule type" value="Genomic_DNA"/>
</dbReference>
<dbReference type="Gene3D" id="1.10.3210.10">
    <property type="entry name" value="Hypothetical protein af1432"/>
    <property type="match status" value="1"/>
</dbReference>